<comment type="caution">
    <text evidence="2">The sequence shown here is derived from an EMBL/GenBank/DDBJ whole genome shotgun (WGS) entry which is preliminary data.</text>
</comment>
<proteinExistence type="predicted"/>
<feature type="region of interest" description="Disordered" evidence="1">
    <location>
        <begin position="1"/>
        <end position="41"/>
    </location>
</feature>
<organism evidence="2 3">
    <name type="scientific">Petromyces alliaceus</name>
    <name type="common">Aspergillus alliaceus</name>
    <dbReference type="NCBI Taxonomy" id="209559"/>
    <lineage>
        <taxon>Eukaryota</taxon>
        <taxon>Fungi</taxon>
        <taxon>Dikarya</taxon>
        <taxon>Ascomycota</taxon>
        <taxon>Pezizomycotina</taxon>
        <taxon>Eurotiomycetes</taxon>
        <taxon>Eurotiomycetidae</taxon>
        <taxon>Eurotiales</taxon>
        <taxon>Aspergillaceae</taxon>
        <taxon>Aspergillus</taxon>
        <taxon>Aspergillus subgen. Circumdati</taxon>
    </lineage>
</organism>
<evidence type="ECO:0000256" key="1">
    <source>
        <dbReference type="SAM" id="MobiDB-lite"/>
    </source>
</evidence>
<protein>
    <submittedName>
        <fullName evidence="2">Uncharacterized protein</fullName>
    </submittedName>
</protein>
<reference evidence="2 3" key="1">
    <citation type="submission" date="2019-04" db="EMBL/GenBank/DDBJ databases">
        <title>Aspergillus burnettii sp. nov., novel species from soil in southeast Queensland.</title>
        <authorList>
            <person name="Gilchrist C.L.M."/>
            <person name="Pitt J.I."/>
            <person name="Lange L."/>
            <person name="Lacey H.J."/>
            <person name="Vuong D."/>
            <person name="Midgley D.J."/>
            <person name="Greenfield P."/>
            <person name="Bradbury M."/>
            <person name="Lacey E."/>
            <person name="Busk P.K."/>
            <person name="Pilgaard B."/>
            <person name="Chooi Y.H."/>
            <person name="Piggott A.M."/>
        </authorList>
    </citation>
    <scope>NUCLEOTIDE SEQUENCE [LARGE SCALE GENOMIC DNA]</scope>
    <source>
        <strain evidence="2 3">FRR 5400</strain>
    </source>
</reference>
<evidence type="ECO:0000313" key="3">
    <source>
        <dbReference type="Proteomes" id="UP000541154"/>
    </source>
</evidence>
<evidence type="ECO:0000313" key="2">
    <source>
        <dbReference type="EMBL" id="KAF5862525.1"/>
    </source>
</evidence>
<dbReference type="AlphaFoldDB" id="A0A8H6A8L0"/>
<feature type="compositionally biased region" description="Acidic residues" evidence="1">
    <location>
        <begin position="23"/>
        <end position="33"/>
    </location>
</feature>
<dbReference type="Proteomes" id="UP000541154">
    <property type="component" value="Unassembled WGS sequence"/>
</dbReference>
<sequence length="79" mass="9199">MLREALSEEIKNSDEKWGTEELIHDDDSEEEDFSSYRDEPPTRACFTNNTTIMDRLYHPSFKIQNPAMQTGIFKALNLS</sequence>
<dbReference type="EMBL" id="SPNV01000071">
    <property type="protein sequence ID" value="KAF5862525.1"/>
    <property type="molecule type" value="Genomic_DNA"/>
</dbReference>
<gene>
    <name evidence="2" type="ORF">ETB97_011522</name>
</gene>
<name>A0A8H6A8L0_PETAA</name>
<feature type="compositionally biased region" description="Basic and acidic residues" evidence="1">
    <location>
        <begin position="1"/>
        <end position="22"/>
    </location>
</feature>
<accession>A0A8H6A8L0</accession>
<keyword evidence="3" id="KW-1185">Reference proteome</keyword>